<proteinExistence type="predicted"/>
<evidence type="ECO:0000313" key="4">
    <source>
        <dbReference type="Proteomes" id="UP000030647"/>
    </source>
</evidence>
<dbReference type="EMBL" id="KI271584">
    <property type="protein sequence ID" value="ERL65923.1"/>
    <property type="molecule type" value="Genomic_DNA"/>
</dbReference>
<dbReference type="Pfam" id="PF12802">
    <property type="entry name" value="MarR_2"/>
    <property type="match status" value="1"/>
</dbReference>
<dbReference type="GO" id="GO:0006950">
    <property type="term" value="P:response to stress"/>
    <property type="evidence" value="ECO:0007669"/>
    <property type="project" value="TreeGrafter"/>
</dbReference>
<sequence length="182" mass="21375">MSYYNFVDRPSQARIKEMADELHLAVSPEDVHLFLDFQLAYREVEKNYESLVASFDLSESRFIILMFLYYADQRQLLPSEVATKLGVQKPTVSKLLKGMTAQRIVTSHPSTTDKRVRYIQLTDAGEQLLRAFLPYNYRVSTELFADFSEEEKQQFARLLRKLLHAKDRIHQLEDEHNGKREN</sequence>
<dbReference type="HOGENOM" id="CLU_083287_27_3_9"/>
<dbReference type="InterPro" id="IPR036390">
    <property type="entry name" value="WH_DNA-bd_sf"/>
</dbReference>
<dbReference type="OrthoDB" id="1926989at2"/>
<dbReference type="GO" id="GO:0003700">
    <property type="term" value="F:DNA-binding transcription factor activity"/>
    <property type="evidence" value="ECO:0007669"/>
    <property type="project" value="InterPro"/>
</dbReference>
<dbReference type="SMART" id="SM00347">
    <property type="entry name" value="HTH_MARR"/>
    <property type="match status" value="1"/>
</dbReference>
<keyword evidence="4" id="KW-1185">Reference proteome</keyword>
<dbReference type="AlphaFoldDB" id="U4TVQ7"/>
<evidence type="ECO:0000259" key="2">
    <source>
        <dbReference type="PROSITE" id="PS50995"/>
    </source>
</evidence>
<dbReference type="Gene3D" id="1.10.10.10">
    <property type="entry name" value="Winged helix-like DNA-binding domain superfamily/Winged helix DNA-binding domain"/>
    <property type="match status" value="1"/>
</dbReference>
<feature type="domain" description="HTH marR-type" evidence="2">
    <location>
        <begin position="30"/>
        <end position="164"/>
    </location>
</feature>
<keyword evidence="1" id="KW-0175">Coiled coil</keyword>
<dbReference type="STRING" id="1231336.L248_1999"/>
<dbReference type="PANTHER" id="PTHR33164">
    <property type="entry name" value="TRANSCRIPTIONAL REGULATOR, MARR FAMILY"/>
    <property type="match status" value="1"/>
</dbReference>
<dbReference type="SUPFAM" id="SSF46785">
    <property type="entry name" value="Winged helix' DNA-binding domain"/>
    <property type="match status" value="1"/>
</dbReference>
<gene>
    <name evidence="3" type="ORF">L248_1999</name>
</gene>
<protein>
    <recommendedName>
        <fullName evidence="2">HTH marR-type domain-containing protein</fullName>
    </recommendedName>
</protein>
<organism evidence="3 4">
    <name type="scientific">Schleiferilactobacillus shenzhenensis LY-73</name>
    <dbReference type="NCBI Taxonomy" id="1231336"/>
    <lineage>
        <taxon>Bacteria</taxon>
        <taxon>Bacillati</taxon>
        <taxon>Bacillota</taxon>
        <taxon>Bacilli</taxon>
        <taxon>Lactobacillales</taxon>
        <taxon>Lactobacillaceae</taxon>
        <taxon>Schleiferilactobacillus</taxon>
    </lineage>
</organism>
<dbReference type="InterPro" id="IPR039422">
    <property type="entry name" value="MarR/SlyA-like"/>
</dbReference>
<dbReference type="InterPro" id="IPR036388">
    <property type="entry name" value="WH-like_DNA-bd_sf"/>
</dbReference>
<name>U4TVQ7_9LACO</name>
<dbReference type="eggNOG" id="COG1846">
    <property type="taxonomic scope" value="Bacteria"/>
</dbReference>
<dbReference type="InterPro" id="IPR000835">
    <property type="entry name" value="HTH_MarR-typ"/>
</dbReference>
<dbReference type="Proteomes" id="UP000030647">
    <property type="component" value="Unassembled WGS sequence"/>
</dbReference>
<reference evidence="4" key="1">
    <citation type="journal article" date="2013" name="Genome Announc.">
        <title>Whole-Genome Sequencing of Lactobacillus shenzhenensis Strain LY-73T.</title>
        <authorList>
            <person name="Lin Z."/>
            <person name="Liu Z."/>
            <person name="Yang R."/>
            <person name="Zou Y."/>
            <person name="Wan D."/>
            <person name="Chen J."/>
            <person name="Guo M."/>
            <person name="Zhao J."/>
            <person name="Fang C."/>
            <person name="Yang R."/>
            <person name="Liu F."/>
        </authorList>
    </citation>
    <scope>NUCLEOTIDE SEQUENCE [LARGE SCALE GENOMIC DNA]</scope>
    <source>
        <strain evidence="4">LY-73</strain>
    </source>
</reference>
<dbReference type="PANTHER" id="PTHR33164:SF43">
    <property type="entry name" value="HTH-TYPE TRANSCRIPTIONAL REPRESSOR YETL"/>
    <property type="match status" value="1"/>
</dbReference>
<dbReference type="PROSITE" id="PS50995">
    <property type="entry name" value="HTH_MARR_2"/>
    <property type="match status" value="1"/>
</dbReference>
<evidence type="ECO:0000256" key="1">
    <source>
        <dbReference type="SAM" id="Coils"/>
    </source>
</evidence>
<accession>U4TVQ7</accession>
<dbReference type="PRINTS" id="PR00598">
    <property type="entry name" value="HTHMARR"/>
</dbReference>
<feature type="coiled-coil region" evidence="1">
    <location>
        <begin position="155"/>
        <end position="182"/>
    </location>
</feature>
<evidence type="ECO:0000313" key="3">
    <source>
        <dbReference type="EMBL" id="ERL65923.1"/>
    </source>
</evidence>
<dbReference type="RefSeq" id="WP_022528866.1">
    <property type="nucleotide sequence ID" value="NZ_KI271584.1"/>
</dbReference>